<keyword evidence="2 7" id="KW-0479">Metal-binding</keyword>
<dbReference type="GO" id="GO:0004170">
    <property type="term" value="F:dUTP diphosphatase activity"/>
    <property type="evidence" value="ECO:0007669"/>
    <property type="project" value="UniProtKB-UniRule"/>
</dbReference>
<evidence type="ECO:0000313" key="10">
    <source>
        <dbReference type="Proteomes" id="UP000185598"/>
    </source>
</evidence>
<evidence type="ECO:0000256" key="3">
    <source>
        <dbReference type="ARBA" id="ARBA00022801"/>
    </source>
</evidence>
<dbReference type="PANTHER" id="PTHR11241">
    <property type="entry name" value="DEOXYURIDINE 5'-TRIPHOSPHATE NUCLEOTIDOHYDROLASE"/>
    <property type="match status" value="1"/>
</dbReference>
<feature type="binding site" evidence="7">
    <location>
        <begin position="75"/>
        <end position="77"/>
    </location>
    <ligand>
        <name>substrate</name>
    </ligand>
</feature>
<dbReference type="GO" id="GO:0000287">
    <property type="term" value="F:magnesium ion binding"/>
    <property type="evidence" value="ECO:0007669"/>
    <property type="project" value="UniProtKB-UniRule"/>
</dbReference>
<accession>A0A1Q9A8L2</accession>
<evidence type="ECO:0000313" key="9">
    <source>
        <dbReference type="EMBL" id="OLP50929.1"/>
    </source>
</evidence>
<dbReference type="EMBL" id="MKIN01000020">
    <property type="protein sequence ID" value="OLP50929.1"/>
    <property type="molecule type" value="Genomic_DNA"/>
</dbReference>
<evidence type="ECO:0000256" key="1">
    <source>
        <dbReference type="ARBA" id="ARBA00006581"/>
    </source>
</evidence>
<comment type="cofactor">
    <cofactor evidence="7">
        <name>Mg(2+)</name>
        <dbReference type="ChEBI" id="CHEBI:18420"/>
    </cofactor>
</comment>
<proteinExistence type="inferred from homology"/>
<comment type="function">
    <text evidence="7">This enzyme is involved in nucleotide metabolism: it produces dUMP, the immediate precursor of thymidine nucleotides and it decreases the intracellular concentration of dUTP so that uracil cannot be incorporated into DNA.</text>
</comment>
<comment type="caution">
    <text evidence="9">The sequence shown here is derived from an EMBL/GenBank/DDBJ whole genome shotgun (WGS) entry which is preliminary data.</text>
</comment>
<keyword evidence="10" id="KW-1185">Reference proteome</keyword>
<dbReference type="InterPro" id="IPR008181">
    <property type="entry name" value="dUTPase"/>
</dbReference>
<keyword evidence="5 7" id="KW-0546">Nucleotide metabolism</keyword>
<comment type="similarity">
    <text evidence="1 7">Belongs to the dUTPase family.</text>
</comment>
<dbReference type="HAMAP" id="MF_00116">
    <property type="entry name" value="dUTPase_bact"/>
    <property type="match status" value="1"/>
</dbReference>
<dbReference type="Proteomes" id="UP000185598">
    <property type="component" value="Unassembled WGS sequence"/>
</dbReference>
<comment type="caution">
    <text evidence="7">Lacks conserved residue(s) required for the propagation of feature annotation.</text>
</comment>
<dbReference type="PANTHER" id="PTHR11241:SF0">
    <property type="entry name" value="DEOXYURIDINE 5'-TRIPHOSPHATE NUCLEOTIDOHYDROLASE"/>
    <property type="match status" value="1"/>
</dbReference>
<protein>
    <recommendedName>
        <fullName evidence="7">Deoxyuridine 5'-triphosphate nucleotidohydrolase</fullName>
        <shortName evidence="7">dUTPase</shortName>
        <ecNumber evidence="7">3.6.1.23</ecNumber>
    </recommendedName>
    <alternativeName>
        <fullName evidence="7">dUTP pyrophosphatase</fullName>
    </alternativeName>
</protein>
<dbReference type="GO" id="GO:0006226">
    <property type="term" value="P:dUMP biosynthetic process"/>
    <property type="evidence" value="ECO:0007669"/>
    <property type="project" value="UniProtKB-UniRule"/>
</dbReference>
<dbReference type="Pfam" id="PF00692">
    <property type="entry name" value="dUTPase"/>
    <property type="match status" value="1"/>
</dbReference>
<reference evidence="9 10" key="1">
    <citation type="submission" date="2016-09" db="EMBL/GenBank/DDBJ databases">
        <title>Rhizobium oryziradicis sp. nov., isolated from the root of rice.</title>
        <authorList>
            <person name="Zhao J."/>
            <person name="Zhang X."/>
        </authorList>
    </citation>
    <scope>NUCLEOTIDE SEQUENCE [LARGE SCALE GENOMIC DNA]</scope>
    <source>
        <strain evidence="9 10">14971</strain>
    </source>
</reference>
<dbReference type="UniPathway" id="UPA00610">
    <property type="reaction ID" value="UER00666"/>
</dbReference>
<evidence type="ECO:0000256" key="2">
    <source>
        <dbReference type="ARBA" id="ARBA00022723"/>
    </source>
</evidence>
<dbReference type="AlphaFoldDB" id="A0A1Q9A8L2"/>
<dbReference type="Gene3D" id="2.70.40.10">
    <property type="match status" value="1"/>
</dbReference>
<name>A0A1Q9A8L2_9HYPH</name>
<keyword evidence="4 7" id="KW-0460">Magnesium</keyword>
<dbReference type="CDD" id="cd07557">
    <property type="entry name" value="trimeric_dUTPase"/>
    <property type="match status" value="1"/>
</dbReference>
<dbReference type="STRING" id="887144.BJF91_06750"/>
<sequence>MKPATTAPRLALQRLPHGEGIDLPAYETAGAAGMDLRAALEEIEPLVLAPGERALVPTGFIFEIPEGFEAQIRPRSGLAFKNGITCLNTPGTIDSDYRGEVKVLLINLGHEDFTVSRGMRIAQMVIAPVTQAQVIEVTETSETTRGAGGFGSTGV</sequence>
<evidence type="ECO:0000259" key="8">
    <source>
        <dbReference type="Pfam" id="PF00692"/>
    </source>
</evidence>
<comment type="pathway">
    <text evidence="7">Pyrimidine metabolism; dUMP biosynthesis; dUMP from dCTP (dUTP route): step 2/2.</text>
</comment>
<dbReference type="FunFam" id="2.70.40.10:FF:000002">
    <property type="entry name" value="dUTP diphosphatase"/>
    <property type="match status" value="1"/>
</dbReference>
<dbReference type="RefSeq" id="WP_075613832.1">
    <property type="nucleotide sequence ID" value="NZ_JACIED010000005.1"/>
</dbReference>
<dbReference type="GO" id="GO:0046081">
    <property type="term" value="P:dUTP catabolic process"/>
    <property type="evidence" value="ECO:0007669"/>
    <property type="project" value="InterPro"/>
</dbReference>
<dbReference type="EC" id="3.6.1.23" evidence="7"/>
<feature type="domain" description="dUTPase-like" evidence="8">
    <location>
        <begin position="21"/>
        <end position="154"/>
    </location>
</feature>
<evidence type="ECO:0000256" key="5">
    <source>
        <dbReference type="ARBA" id="ARBA00023080"/>
    </source>
</evidence>
<dbReference type="NCBIfam" id="NF001862">
    <property type="entry name" value="PRK00601.1"/>
    <property type="match status" value="1"/>
</dbReference>
<keyword evidence="3 7" id="KW-0378">Hydrolase</keyword>
<dbReference type="OrthoDB" id="9809956at2"/>
<evidence type="ECO:0000256" key="4">
    <source>
        <dbReference type="ARBA" id="ARBA00022842"/>
    </source>
</evidence>
<feature type="binding site" evidence="7">
    <location>
        <position position="88"/>
    </location>
    <ligand>
        <name>substrate</name>
    </ligand>
</feature>
<feature type="binding site" evidence="7">
    <location>
        <begin position="92"/>
        <end position="94"/>
    </location>
    <ligand>
        <name>substrate</name>
    </ligand>
</feature>
<gene>
    <name evidence="7" type="primary">dut</name>
    <name evidence="9" type="ORF">BJF91_06750</name>
</gene>
<dbReference type="InterPro" id="IPR033704">
    <property type="entry name" value="dUTPase_trimeric"/>
</dbReference>
<organism evidence="9 10">
    <name type="scientific">Allorhizobium taibaishanense</name>
    <dbReference type="NCBI Taxonomy" id="887144"/>
    <lineage>
        <taxon>Bacteria</taxon>
        <taxon>Pseudomonadati</taxon>
        <taxon>Pseudomonadota</taxon>
        <taxon>Alphaproteobacteria</taxon>
        <taxon>Hyphomicrobiales</taxon>
        <taxon>Rhizobiaceae</taxon>
        <taxon>Rhizobium/Agrobacterium group</taxon>
        <taxon>Allorhizobium</taxon>
    </lineage>
</organism>
<dbReference type="NCBIfam" id="TIGR00576">
    <property type="entry name" value="dut"/>
    <property type="match status" value="1"/>
</dbReference>
<dbReference type="InterPro" id="IPR036157">
    <property type="entry name" value="dUTPase-like_sf"/>
</dbReference>
<dbReference type="SUPFAM" id="SSF51283">
    <property type="entry name" value="dUTPase-like"/>
    <property type="match status" value="1"/>
</dbReference>
<evidence type="ECO:0000256" key="6">
    <source>
        <dbReference type="ARBA" id="ARBA00047686"/>
    </source>
</evidence>
<evidence type="ECO:0000256" key="7">
    <source>
        <dbReference type="HAMAP-Rule" id="MF_00116"/>
    </source>
</evidence>
<dbReference type="InterPro" id="IPR029054">
    <property type="entry name" value="dUTPase-like"/>
</dbReference>
<comment type="catalytic activity">
    <reaction evidence="6 7">
        <text>dUTP + H2O = dUMP + diphosphate + H(+)</text>
        <dbReference type="Rhea" id="RHEA:10248"/>
        <dbReference type="ChEBI" id="CHEBI:15377"/>
        <dbReference type="ChEBI" id="CHEBI:15378"/>
        <dbReference type="ChEBI" id="CHEBI:33019"/>
        <dbReference type="ChEBI" id="CHEBI:61555"/>
        <dbReference type="ChEBI" id="CHEBI:246422"/>
        <dbReference type="EC" id="3.6.1.23"/>
    </reaction>
</comment>